<dbReference type="InterPro" id="IPR002048">
    <property type="entry name" value="EF_hand_dom"/>
</dbReference>
<evidence type="ECO:0000256" key="1">
    <source>
        <dbReference type="ARBA" id="ARBA00022837"/>
    </source>
</evidence>
<sequence>MEDAIDTKRLSHFLDSWRGCGYGGSWQPEDSIGISTDDVWTFFMLLDKDENGLIDIEEFVSGCMQLNGPAKSLQLAKMSYENKLTRQALKRLSQELQILPKRICQYVPREFLMEI</sequence>
<dbReference type="OrthoDB" id="445814at2759"/>
<dbReference type="PROSITE" id="PS50222">
    <property type="entry name" value="EF_HAND_2"/>
    <property type="match status" value="1"/>
</dbReference>
<dbReference type="SUPFAM" id="SSF47473">
    <property type="entry name" value="EF-hand"/>
    <property type="match status" value="1"/>
</dbReference>
<name>A0A812SX18_9DINO</name>
<comment type="caution">
    <text evidence="3">The sequence shown here is derived from an EMBL/GenBank/DDBJ whole genome shotgun (WGS) entry which is preliminary data.</text>
</comment>
<accession>A0A812SX18</accession>
<gene>
    <name evidence="3" type="primary">cac</name>
    <name evidence="3" type="ORF">SNAT2548_LOCUS28414</name>
</gene>
<dbReference type="EMBL" id="CAJNDS010002515">
    <property type="protein sequence ID" value="CAE7507301.1"/>
    <property type="molecule type" value="Genomic_DNA"/>
</dbReference>
<keyword evidence="4" id="KW-1185">Reference proteome</keyword>
<evidence type="ECO:0000259" key="2">
    <source>
        <dbReference type="PROSITE" id="PS50222"/>
    </source>
</evidence>
<protein>
    <submittedName>
        <fullName evidence="3">Cac protein</fullName>
    </submittedName>
</protein>
<dbReference type="InterPro" id="IPR011992">
    <property type="entry name" value="EF-hand-dom_pair"/>
</dbReference>
<feature type="domain" description="EF-hand" evidence="2">
    <location>
        <begin position="34"/>
        <end position="69"/>
    </location>
</feature>
<dbReference type="InterPro" id="IPR018247">
    <property type="entry name" value="EF_Hand_1_Ca_BS"/>
</dbReference>
<evidence type="ECO:0000313" key="4">
    <source>
        <dbReference type="Proteomes" id="UP000604046"/>
    </source>
</evidence>
<evidence type="ECO:0000313" key="3">
    <source>
        <dbReference type="EMBL" id="CAE7507301.1"/>
    </source>
</evidence>
<dbReference type="AlphaFoldDB" id="A0A812SX18"/>
<reference evidence="3" key="1">
    <citation type="submission" date="2021-02" db="EMBL/GenBank/DDBJ databases">
        <authorList>
            <person name="Dougan E. K."/>
            <person name="Rhodes N."/>
            <person name="Thang M."/>
            <person name="Chan C."/>
        </authorList>
    </citation>
    <scope>NUCLEOTIDE SEQUENCE</scope>
</reference>
<organism evidence="3 4">
    <name type="scientific">Symbiodinium natans</name>
    <dbReference type="NCBI Taxonomy" id="878477"/>
    <lineage>
        <taxon>Eukaryota</taxon>
        <taxon>Sar</taxon>
        <taxon>Alveolata</taxon>
        <taxon>Dinophyceae</taxon>
        <taxon>Suessiales</taxon>
        <taxon>Symbiodiniaceae</taxon>
        <taxon>Symbiodinium</taxon>
    </lineage>
</organism>
<proteinExistence type="predicted"/>
<dbReference type="GO" id="GO:0005509">
    <property type="term" value="F:calcium ion binding"/>
    <property type="evidence" value="ECO:0007669"/>
    <property type="project" value="InterPro"/>
</dbReference>
<dbReference type="Proteomes" id="UP000604046">
    <property type="component" value="Unassembled WGS sequence"/>
</dbReference>
<dbReference type="PROSITE" id="PS00018">
    <property type="entry name" value="EF_HAND_1"/>
    <property type="match status" value="1"/>
</dbReference>
<dbReference type="Gene3D" id="1.10.238.10">
    <property type="entry name" value="EF-hand"/>
    <property type="match status" value="1"/>
</dbReference>
<keyword evidence="1" id="KW-0106">Calcium</keyword>